<keyword evidence="3 10" id="KW-0808">Transferase</keyword>
<reference evidence="10" key="1">
    <citation type="submission" date="2019-08" db="EMBL/GenBank/DDBJ databases">
        <authorList>
            <person name="Kucharzyk K."/>
            <person name="Murdoch R.W."/>
            <person name="Higgins S."/>
            <person name="Loffler F."/>
        </authorList>
    </citation>
    <scope>NUCLEOTIDE SEQUENCE</scope>
</reference>
<evidence type="ECO:0000256" key="3">
    <source>
        <dbReference type="ARBA" id="ARBA00022679"/>
    </source>
</evidence>
<feature type="domain" description="Gcp-like" evidence="9">
    <location>
        <begin position="2"/>
        <end position="257"/>
    </location>
</feature>
<keyword evidence="5" id="KW-0479">Metal-binding</keyword>
<keyword evidence="4" id="KW-0819">tRNA processing</keyword>
<dbReference type="Gene3D" id="3.30.420.40">
    <property type="match status" value="2"/>
</dbReference>
<dbReference type="InterPro" id="IPR017861">
    <property type="entry name" value="KAE1/TsaD"/>
</dbReference>
<comment type="catalytic activity">
    <reaction evidence="8">
        <text>L-threonylcarbamoyladenylate + adenosine(37) in tRNA = N(6)-L-threonylcarbamoyladenosine(37) in tRNA + AMP + H(+)</text>
        <dbReference type="Rhea" id="RHEA:37059"/>
        <dbReference type="Rhea" id="RHEA-COMP:10162"/>
        <dbReference type="Rhea" id="RHEA-COMP:10163"/>
        <dbReference type="ChEBI" id="CHEBI:15378"/>
        <dbReference type="ChEBI" id="CHEBI:73682"/>
        <dbReference type="ChEBI" id="CHEBI:74411"/>
        <dbReference type="ChEBI" id="CHEBI:74418"/>
        <dbReference type="ChEBI" id="CHEBI:456215"/>
        <dbReference type="EC" id="2.3.1.234"/>
    </reaction>
</comment>
<dbReference type="PANTHER" id="PTHR11735">
    <property type="entry name" value="TRNA N6-ADENOSINE THREONYLCARBAMOYLTRANSFERASE"/>
    <property type="match status" value="1"/>
</dbReference>
<gene>
    <name evidence="10" type="primary">tsaD_51</name>
    <name evidence="10" type="ORF">SDC9_147526</name>
</gene>
<dbReference type="EC" id="2.3.1.234" evidence="1"/>
<evidence type="ECO:0000256" key="4">
    <source>
        <dbReference type="ARBA" id="ARBA00022694"/>
    </source>
</evidence>
<comment type="caution">
    <text evidence="10">The sequence shown here is derived from an EMBL/GenBank/DDBJ whole genome shotgun (WGS) entry which is preliminary data.</text>
</comment>
<keyword evidence="2" id="KW-0963">Cytoplasm</keyword>
<dbReference type="PRINTS" id="PR00789">
    <property type="entry name" value="OSIALOPTASE"/>
</dbReference>
<evidence type="ECO:0000256" key="1">
    <source>
        <dbReference type="ARBA" id="ARBA00012156"/>
    </source>
</evidence>
<evidence type="ECO:0000256" key="5">
    <source>
        <dbReference type="ARBA" id="ARBA00022723"/>
    </source>
</evidence>
<evidence type="ECO:0000256" key="8">
    <source>
        <dbReference type="ARBA" id="ARBA00048117"/>
    </source>
</evidence>
<dbReference type="PANTHER" id="PTHR11735:SF6">
    <property type="entry name" value="TRNA N6-ADENOSINE THREONYLCARBAMOYLTRANSFERASE, MITOCHONDRIAL"/>
    <property type="match status" value="1"/>
</dbReference>
<accession>A0A645EGB1</accession>
<organism evidence="10">
    <name type="scientific">bioreactor metagenome</name>
    <dbReference type="NCBI Taxonomy" id="1076179"/>
    <lineage>
        <taxon>unclassified sequences</taxon>
        <taxon>metagenomes</taxon>
        <taxon>ecological metagenomes</taxon>
    </lineage>
</organism>
<evidence type="ECO:0000256" key="2">
    <source>
        <dbReference type="ARBA" id="ARBA00022490"/>
    </source>
</evidence>
<dbReference type="InterPro" id="IPR017860">
    <property type="entry name" value="Peptidase_M22_CS"/>
</dbReference>
<dbReference type="NCBIfam" id="TIGR03723">
    <property type="entry name" value="T6A_TsaD_YgjD"/>
    <property type="match status" value="1"/>
</dbReference>
<keyword evidence="7 10" id="KW-0012">Acyltransferase</keyword>
<dbReference type="GO" id="GO:0046872">
    <property type="term" value="F:metal ion binding"/>
    <property type="evidence" value="ECO:0007669"/>
    <property type="project" value="UniProtKB-KW"/>
</dbReference>
<protein>
    <recommendedName>
        <fullName evidence="1">N(6)-L-threonylcarbamoyladenine synthase</fullName>
        <ecNumber evidence="1">2.3.1.234</ecNumber>
    </recommendedName>
</protein>
<dbReference type="EMBL" id="VSSQ01046360">
    <property type="protein sequence ID" value="MPN00332.1"/>
    <property type="molecule type" value="Genomic_DNA"/>
</dbReference>
<dbReference type="InterPro" id="IPR043129">
    <property type="entry name" value="ATPase_NBD"/>
</dbReference>
<evidence type="ECO:0000259" key="9">
    <source>
        <dbReference type="Pfam" id="PF00814"/>
    </source>
</evidence>
<dbReference type="Pfam" id="PF00814">
    <property type="entry name" value="TsaD"/>
    <property type="match status" value="1"/>
</dbReference>
<evidence type="ECO:0000313" key="10">
    <source>
        <dbReference type="EMBL" id="MPN00332.1"/>
    </source>
</evidence>
<dbReference type="InterPro" id="IPR022450">
    <property type="entry name" value="TsaD"/>
</dbReference>
<dbReference type="SUPFAM" id="SSF53067">
    <property type="entry name" value="Actin-like ATPase domain"/>
    <property type="match status" value="2"/>
</dbReference>
<dbReference type="PROSITE" id="PS01016">
    <property type="entry name" value="GLYCOPROTEASE"/>
    <property type="match status" value="1"/>
</dbReference>
<name>A0A645EGB1_9ZZZZ</name>
<evidence type="ECO:0000256" key="6">
    <source>
        <dbReference type="ARBA" id="ARBA00023004"/>
    </source>
</evidence>
<keyword evidence="6" id="KW-0408">Iron</keyword>
<dbReference type="GO" id="GO:0061711">
    <property type="term" value="F:tRNA N(6)-L-threonylcarbamoyladenine synthase activity"/>
    <property type="evidence" value="ECO:0007669"/>
    <property type="project" value="UniProtKB-EC"/>
</dbReference>
<evidence type="ECO:0000256" key="7">
    <source>
        <dbReference type="ARBA" id="ARBA00023315"/>
    </source>
</evidence>
<dbReference type="InterPro" id="IPR000905">
    <property type="entry name" value="Gcp-like_dom"/>
</dbReference>
<proteinExistence type="predicted"/>
<dbReference type="GO" id="GO:0002949">
    <property type="term" value="P:tRNA threonylcarbamoyladenosine modification"/>
    <property type="evidence" value="ECO:0007669"/>
    <property type="project" value="InterPro"/>
</dbReference>
<sequence length="283" mass="30657">MHIENITLVLTEALQKAGKSMSEIDAIAVTQGPGLIGCLHVGVQAAKTLAWYFHKPLIPVHHLAGHIYANALVDEIHYPLLALVVSGGHTELVYLKEEYHFQILGSTQDDAVGEAYDKAARVIGLPYPGGVAIDRLAKTGNIHYRLPNVRTEHPLDFSFSGIKSAVLQLKDREAKAGNELAVADVAYAFQHNVVDQLISKVKAAVEIYHPAHVVLAGGVAANSYLRQRMADEFGNQKNIRLTIPPMYCCTDNATMIAVAGFIAYRHGHLADLTLGADPGLEIS</sequence>
<dbReference type="AlphaFoldDB" id="A0A645EGB1"/>
<dbReference type="FunFam" id="3.30.420.40:FF:000040">
    <property type="entry name" value="tRNA N6-adenosine threonylcarbamoyltransferase"/>
    <property type="match status" value="1"/>
</dbReference>
<dbReference type="NCBIfam" id="TIGR00329">
    <property type="entry name" value="gcp_kae1"/>
    <property type="match status" value="1"/>
</dbReference>